<accession>A0ABZ0M279</accession>
<dbReference type="CDD" id="cd06588">
    <property type="entry name" value="PhnB_like"/>
    <property type="match status" value="1"/>
</dbReference>
<dbReference type="Pfam" id="PF00903">
    <property type="entry name" value="Glyoxalase"/>
    <property type="match status" value="1"/>
</dbReference>
<dbReference type="SUPFAM" id="SSF54593">
    <property type="entry name" value="Glyoxalase/Bleomycin resistance protein/Dihydroxybiphenyl dioxygenase"/>
    <property type="match status" value="1"/>
</dbReference>
<dbReference type="InterPro" id="IPR004360">
    <property type="entry name" value="Glyas_Fos-R_dOase_dom"/>
</dbReference>
<dbReference type="InterPro" id="IPR029068">
    <property type="entry name" value="Glyas_Bleomycin-R_OHBP_Dase"/>
</dbReference>
<evidence type="ECO:0000313" key="3">
    <source>
        <dbReference type="Proteomes" id="UP001301731"/>
    </source>
</evidence>
<dbReference type="Gene3D" id="3.10.180.10">
    <property type="entry name" value="2,3-Dihydroxybiphenyl 1,2-Dioxygenase, domain 1"/>
    <property type="match status" value="1"/>
</dbReference>
<keyword evidence="3" id="KW-1185">Reference proteome</keyword>
<evidence type="ECO:0000259" key="1">
    <source>
        <dbReference type="Pfam" id="PF00903"/>
    </source>
</evidence>
<dbReference type="Proteomes" id="UP001301731">
    <property type="component" value="Chromosome"/>
</dbReference>
<dbReference type="RefSeq" id="WP_318108653.1">
    <property type="nucleotide sequence ID" value="NZ_CP137573.1"/>
</dbReference>
<protein>
    <submittedName>
        <fullName evidence="2">VOC family protein</fullName>
    </submittedName>
</protein>
<dbReference type="EMBL" id="CP137573">
    <property type="protein sequence ID" value="WOX25868.1"/>
    <property type="molecule type" value="Genomic_DNA"/>
</dbReference>
<proteinExistence type="predicted"/>
<dbReference type="PANTHER" id="PTHR33990">
    <property type="entry name" value="PROTEIN YJDN-RELATED"/>
    <property type="match status" value="1"/>
</dbReference>
<organism evidence="2 3">
    <name type="scientific">Streptomyces solicathayae</name>
    <dbReference type="NCBI Taxonomy" id="3081768"/>
    <lineage>
        <taxon>Bacteria</taxon>
        <taxon>Bacillati</taxon>
        <taxon>Actinomycetota</taxon>
        <taxon>Actinomycetes</taxon>
        <taxon>Kitasatosporales</taxon>
        <taxon>Streptomycetaceae</taxon>
        <taxon>Streptomyces</taxon>
    </lineage>
</organism>
<gene>
    <name evidence="2" type="ORF">R2D22_32600</name>
</gene>
<dbReference type="InterPro" id="IPR028973">
    <property type="entry name" value="PhnB-like"/>
</dbReference>
<reference evidence="2 3" key="1">
    <citation type="submission" date="2023-10" db="EMBL/GenBank/DDBJ databases">
        <title>The genome sequence of Streptomyces sp. HUAS YS2.</title>
        <authorList>
            <person name="Mo P."/>
        </authorList>
    </citation>
    <scope>NUCLEOTIDE SEQUENCE [LARGE SCALE GENOMIC DNA]</scope>
    <source>
        <strain evidence="2 3">HUAS YS2</strain>
    </source>
</reference>
<sequence length="141" mass="15353">MASRLNPYITFDGDARQALEFYQGIFGGTLSLNTYADFGGEDGPPPGDLAEKIMHGMLETDSGFTLMCADVPPGMEYRPGNNISVSVSGEDDAELRAYWQQLSADGSVSVPLEKQMWGDVFGMCTDRFGIIWLVNINAQQG</sequence>
<feature type="domain" description="Glyoxalase/fosfomycin resistance/dioxygenase" evidence="1">
    <location>
        <begin position="5"/>
        <end position="132"/>
    </location>
</feature>
<name>A0ABZ0M279_9ACTN</name>
<dbReference type="PANTHER" id="PTHR33990:SF1">
    <property type="entry name" value="PROTEIN YJDN"/>
    <property type="match status" value="1"/>
</dbReference>
<evidence type="ECO:0000313" key="2">
    <source>
        <dbReference type="EMBL" id="WOX25868.1"/>
    </source>
</evidence>